<name>B3RHS6_YEAS1</name>
<dbReference type="OrthoDB" id="10276117at2759"/>
<gene>
    <name evidence="1" type="ORF">SCRG_04355</name>
</gene>
<sequence length="112" mass="12376">MYLSAQLMRTVTASHLTLRALSTPPLFQHRQIAAVEWCGTTRPGLAWQKRTQHASSVISKSGVLSAKPSSVFLALLAGKLAEKYIYARMLLFHVSVVNECPVVFHSGPVVWK</sequence>
<accession>B3RHS6</accession>
<dbReference type="EMBL" id="DS981519">
    <property type="protein sequence ID" value="EDV08720.1"/>
    <property type="molecule type" value="Genomic_DNA"/>
</dbReference>
<reference evidence="1" key="1">
    <citation type="submission" date="2005-03" db="EMBL/GenBank/DDBJ databases">
        <authorList>
            <person name="Giovannoni S.J."/>
            <person name="Cho J.-C."/>
            <person name="Ferriera S."/>
            <person name="Johnson J."/>
            <person name="Kravitz S."/>
            <person name="Halpern A."/>
            <person name="Remington K."/>
            <person name="Beeson K."/>
            <person name="Tran B."/>
            <person name="Rogers Y.-H."/>
            <person name="Friedman R."/>
            <person name="Venter J.C."/>
        </authorList>
    </citation>
    <scope>NUCLEOTIDE SEQUENCE</scope>
    <source>
        <strain evidence="1">RM11-1a</strain>
    </source>
</reference>
<protein>
    <submittedName>
        <fullName evidence="1">Uncharacterized protein</fullName>
    </submittedName>
</protein>
<dbReference type="HOGENOM" id="CLU_2238716_0_0_1"/>
<dbReference type="Proteomes" id="UP000008335">
    <property type="component" value="Unassembled WGS sequence"/>
</dbReference>
<evidence type="ECO:0000313" key="1">
    <source>
        <dbReference type="EMBL" id="EDV08720.1"/>
    </source>
</evidence>
<reference evidence="1" key="2">
    <citation type="submission" date="2008-05" db="EMBL/GenBank/DDBJ databases">
        <title>Annotation of the Saccharomyces cerevisiae RM11-1a Genome.</title>
        <authorList>
            <consortium name="The Broad Institute Genome Sequencing Platform"/>
            <person name="Birren B."/>
            <person name="Lander E."/>
            <person name="Galagan J."/>
            <person name="Nusbaum C."/>
            <person name="Devon K."/>
            <person name="Cuomo C."/>
            <person name="Jaffe D."/>
            <person name="Butler J."/>
            <person name="Alvarez P."/>
            <person name="Gnerre S."/>
            <person name="Grabherr M."/>
            <person name="Kleber M."/>
            <person name="Mauceli E."/>
            <person name="Brockman W."/>
            <person name="MacCallum I.A."/>
            <person name="Rounsley S."/>
            <person name="Young S."/>
            <person name="LaButti K."/>
            <person name="Pushparaj V."/>
            <person name="DeCaprio D."/>
            <person name="Crawford M."/>
            <person name="Koehrsen M."/>
            <person name="Engels R."/>
            <person name="Montgomery P."/>
            <person name="Pearson M."/>
            <person name="Howarth C."/>
            <person name="Larson L."/>
            <person name="Luoma S."/>
            <person name="White J."/>
            <person name="O'Leary S."/>
            <person name="Kodira C."/>
            <person name="Zeng Q."/>
            <person name="Yandava C."/>
            <person name="Alvarado L."/>
            <person name="Pratt S."/>
            <person name="Kruglyak L."/>
        </authorList>
    </citation>
    <scope>NUCLEOTIDE SEQUENCE</scope>
    <source>
        <strain evidence="1">RM11-1a</strain>
    </source>
</reference>
<keyword evidence="2" id="KW-1185">Reference proteome</keyword>
<organism evidence="1 2">
    <name type="scientific">Saccharomyces cerevisiae (strain RM11-1a)</name>
    <name type="common">Baker's yeast</name>
    <dbReference type="NCBI Taxonomy" id="285006"/>
    <lineage>
        <taxon>Eukaryota</taxon>
        <taxon>Fungi</taxon>
        <taxon>Dikarya</taxon>
        <taxon>Ascomycota</taxon>
        <taxon>Saccharomycotina</taxon>
        <taxon>Saccharomycetes</taxon>
        <taxon>Saccharomycetales</taxon>
        <taxon>Saccharomycetaceae</taxon>
        <taxon>Saccharomyces</taxon>
    </lineage>
</organism>
<evidence type="ECO:0000313" key="2">
    <source>
        <dbReference type="Proteomes" id="UP000008335"/>
    </source>
</evidence>
<dbReference type="AlphaFoldDB" id="B3RHS6"/>
<proteinExistence type="predicted"/>